<protein>
    <submittedName>
        <fullName evidence="2">Uncharacterized protein</fullName>
    </submittedName>
</protein>
<evidence type="ECO:0000313" key="2">
    <source>
        <dbReference type="EMBL" id="SIS54481.1"/>
    </source>
</evidence>
<organism evidence="2 3">
    <name type="scientific">Chryseobacterium ureilyticum</name>
    <dbReference type="NCBI Taxonomy" id="373668"/>
    <lineage>
        <taxon>Bacteria</taxon>
        <taxon>Pseudomonadati</taxon>
        <taxon>Bacteroidota</taxon>
        <taxon>Flavobacteriia</taxon>
        <taxon>Flavobacteriales</taxon>
        <taxon>Weeksellaceae</taxon>
        <taxon>Chryseobacterium group</taxon>
        <taxon>Chryseobacterium</taxon>
    </lineage>
</organism>
<dbReference type="RefSeq" id="WP_076549108.1">
    <property type="nucleotide sequence ID" value="NZ_FTOL01000001.1"/>
</dbReference>
<reference evidence="3" key="1">
    <citation type="submission" date="2017-01" db="EMBL/GenBank/DDBJ databases">
        <authorList>
            <person name="Varghese N."/>
            <person name="Submissions S."/>
        </authorList>
    </citation>
    <scope>NUCLEOTIDE SEQUENCE [LARGE SCALE GENOMIC DNA]</scope>
    <source>
        <strain evidence="3">DSM 18017</strain>
    </source>
</reference>
<dbReference type="Proteomes" id="UP000186744">
    <property type="component" value="Unassembled WGS sequence"/>
</dbReference>
<feature type="chain" id="PRO_5012501206" evidence="1">
    <location>
        <begin position="18"/>
        <end position="121"/>
    </location>
</feature>
<dbReference type="OrthoDB" id="1263662at2"/>
<feature type="signal peptide" evidence="1">
    <location>
        <begin position="1"/>
        <end position="17"/>
    </location>
</feature>
<keyword evidence="3" id="KW-1185">Reference proteome</keyword>
<accession>A0A1N7JYV2</accession>
<gene>
    <name evidence="2" type="ORF">SAMN05421786_101134</name>
</gene>
<evidence type="ECO:0000256" key="1">
    <source>
        <dbReference type="SAM" id="SignalP"/>
    </source>
</evidence>
<keyword evidence="1" id="KW-0732">Signal</keyword>
<dbReference type="EMBL" id="FTOL01000001">
    <property type="protein sequence ID" value="SIS54481.1"/>
    <property type="molecule type" value="Genomic_DNA"/>
</dbReference>
<evidence type="ECO:0000313" key="3">
    <source>
        <dbReference type="Proteomes" id="UP000186744"/>
    </source>
</evidence>
<dbReference type="STRING" id="373668.SAMN05421786_101134"/>
<dbReference type="AlphaFoldDB" id="A0A1N7JYV2"/>
<name>A0A1N7JYV2_9FLAO</name>
<proteinExistence type="predicted"/>
<sequence>MKYLLLILLFLSTGMNAQMRKAIPGKVKKIEKKSGFKKNKKTGFKKYSMKNFRDEDIKRIINLSQQNDTPKKEIVKKNNSGGGSIIYEETSSMKYKMYLFIGLDASKSGSLYDEKLVIRDI</sequence>